<accession>A0A8S1RUM1</accession>
<protein>
    <submittedName>
        <fullName evidence="1">Uncharacterized protein</fullName>
    </submittedName>
</protein>
<evidence type="ECO:0000313" key="1">
    <source>
        <dbReference type="EMBL" id="CAD8130559.1"/>
    </source>
</evidence>
<dbReference type="AlphaFoldDB" id="A0A8S1RUM1"/>
<keyword evidence="2" id="KW-1185">Reference proteome</keyword>
<dbReference type="EMBL" id="CAJJDN010000302">
    <property type="protein sequence ID" value="CAD8130559.1"/>
    <property type="molecule type" value="Genomic_DNA"/>
</dbReference>
<dbReference type="OrthoDB" id="320641at2759"/>
<gene>
    <name evidence="1" type="ORF">PSON_ATCC_30995.1.T3020003</name>
</gene>
<dbReference type="Proteomes" id="UP000692954">
    <property type="component" value="Unassembled WGS sequence"/>
</dbReference>
<proteinExistence type="predicted"/>
<evidence type="ECO:0000313" key="2">
    <source>
        <dbReference type="Proteomes" id="UP000692954"/>
    </source>
</evidence>
<dbReference type="PANTHER" id="PTHR33706:SF1">
    <property type="entry name" value="TPR REPEAT PROTEIN"/>
    <property type="match status" value="1"/>
</dbReference>
<sequence length="356" mass="41451">MNIEQIKHLQWQGSYGDQSQKIGNWTASWKDQILNDVGGLYSNDGKKIGFWKELFQNYCSQTQAFKFGEYQDNRKCGDWMYIYRDINIGGGFYNNLGQKSGYWRTLSKNFWDLSQVIYKGLYENGQKIGKWDINWKIPQGINVFEQMYLKQQQYYSLSISGGGSFNENNMTNGIWIELCDVTTNLYLVVNIRMAIKLVVGLVVGEIIMKQMNLNKCIQIENFLNISGGGLYNDQGTKIGTWIEMSDNFNMENQVIYIGEYKNSKKVGKWNIQWRLNKCYPFLIIGGGYYSVNNLKIGKWIELSENYENGNQCIFYCEYKDGKYFGISDILWREYIGISFYQIGGGIFDQQSYKNGK</sequence>
<comment type="caution">
    <text evidence="1">The sequence shown here is derived from an EMBL/GenBank/DDBJ whole genome shotgun (WGS) entry which is preliminary data.</text>
</comment>
<reference evidence="1" key="1">
    <citation type="submission" date="2021-01" db="EMBL/GenBank/DDBJ databases">
        <authorList>
            <consortium name="Genoscope - CEA"/>
            <person name="William W."/>
        </authorList>
    </citation>
    <scope>NUCLEOTIDE SEQUENCE</scope>
</reference>
<organism evidence="1 2">
    <name type="scientific">Paramecium sonneborni</name>
    <dbReference type="NCBI Taxonomy" id="65129"/>
    <lineage>
        <taxon>Eukaryota</taxon>
        <taxon>Sar</taxon>
        <taxon>Alveolata</taxon>
        <taxon>Ciliophora</taxon>
        <taxon>Intramacronucleata</taxon>
        <taxon>Oligohymenophorea</taxon>
        <taxon>Peniculida</taxon>
        <taxon>Parameciidae</taxon>
        <taxon>Paramecium</taxon>
    </lineage>
</organism>
<dbReference type="PANTHER" id="PTHR33706">
    <property type="entry name" value="MORN VARIANT REPEAT PROTEIN"/>
    <property type="match status" value="1"/>
</dbReference>
<name>A0A8S1RUM1_9CILI</name>